<reference evidence="16 17" key="1">
    <citation type="journal article" date="2007" name="Science">
        <title>Sea anemone genome reveals ancestral eumetazoan gene repertoire and genomic organization.</title>
        <authorList>
            <person name="Putnam N.H."/>
            <person name="Srivastava M."/>
            <person name="Hellsten U."/>
            <person name="Dirks B."/>
            <person name="Chapman J."/>
            <person name="Salamov A."/>
            <person name="Terry A."/>
            <person name="Shapiro H."/>
            <person name="Lindquist E."/>
            <person name="Kapitonov V.V."/>
            <person name="Jurka J."/>
            <person name="Genikhovich G."/>
            <person name="Grigoriev I.V."/>
            <person name="Lucas S.M."/>
            <person name="Steele R.E."/>
            <person name="Finnerty J.R."/>
            <person name="Technau U."/>
            <person name="Martindale M.Q."/>
            <person name="Rokhsar D.S."/>
        </authorList>
    </citation>
    <scope>NUCLEOTIDE SEQUENCE [LARGE SCALE GENOMIC DNA]</scope>
    <source>
        <strain evidence="17">CH2 X CH6</strain>
    </source>
</reference>
<dbReference type="SUPFAM" id="SSF48179">
    <property type="entry name" value="6-phosphogluconate dehydrogenase C-terminal domain-like"/>
    <property type="match status" value="1"/>
</dbReference>
<evidence type="ECO:0000256" key="7">
    <source>
        <dbReference type="ARBA" id="ARBA00022605"/>
    </source>
</evidence>
<keyword evidence="6" id="KW-0963">Cytoplasm</keyword>
<dbReference type="Pfam" id="PF14748">
    <property type="entry name" value="P5CR_dimer"/>
    <property type="match status" value="1"/>
</dbReference>
<dbReference type="KEGG" id="nve:5505226"/>
<feature type="binding site" evidence="13">
    <location>
        <begin position="6"/>
        <end position="11"/>
    </location>
    <ligand>
        <name>NADP(+)</name>
        <dbReference type="ChEBI" id="CHEBI:58349"/>
    </ligand>
</feature>
<dbReference type="STRING" id="45351.A7SQR3"/>
<dbReference type="InterPro" id="IPR008927">
    <property type="entry name" value="6-PGluconate_DH-like_C_sf"/>
</dbReference>
<dbReference type="EC" id="1.5.1.2" evidence="4"/>
<comment type="catalytic activity">
    <reaction evidence="12">
        <text>L-proline + NADP(+) = (S)-1-pyrroline-5-carboxylate + NADPH + 2 H(+)</text>
        <dbReference type="Rhea" id="RHEA:14109"/>
        <dbReference type="ChEBI" id="CHEBI:15378"/>
        <dbReference type="ChEBI" id="CHEBI:17388"/>
        <dbReference type="ChEBI" id="CHEBI:57783"/>
        <dbReference type="ChEBI" id="CHEBI:58349"/>
        <dbReference type="ChEBI" id="CHEBI:60039"/>
        <dbReference type="EC" id="1.5.1.2"/>
    </reaction>
</comment>
<accession>A7SQR3</accession>
<dbReference type="PhylomeDB" id="A7SQR3"/>
<dbReference type="NCBIfam" id="TIGR00112">
    <property type="entry name" value="proC"/>
    <property type="match status" value="1"/>
</dbReference>
<dbReference type="InterPro" id="IPR036291">
    <property type="entry name" value="NAD(P)-bd_dom_sf"/>
</dbReference>
<feature type="binding site" evidence="13">
    <location>
        <position position="54"/>
    </location>
    <ligand>
        <name>NADPH</name>
        <dbReference type="ChEBI" id="CHEBI:57783"/>
    </ligand>
</feature>
<feature type="binding site" evidence="13">
    <location>
        <begin position="67"/>
        <end position="70"/>
    </location>
    <ligand>
        <name>NADP(+)</name>
        <dbReference type="ChEBI" id="CHEBI:58349"/>
    </ligand>
</feature>
<dbReference type="PANTHER" id="PTHR11645:SF62">
    <property type="entry name" value="PYRROLINE-5-CARBOXYLATE REDUCTASE"/>
    <property type="match status" value="1"/>
</dbReference>
<dbReference type="AlphaFoldDB" id="A7SQR3"/>
<dbReference type="InterPro" id="IPR000304">
    <property type="entry name" value="Pyrroline-COOH_reductase"/>
</dbReference>
<dbReference type="PANTHER" id="PTHR11645">
    <property type="entry name" value="PYRROLINE-5-CARBOXYLATE REDUCTASE"/>
    <property type="match status" value="1"/>
</dbReference>
<comment type="pathway">
    <text evidence="2">Amino-acid biosynthesis; L-proline biosynthesis; L-proline from L-glutamate 5-semialdehyde: step 1/1.</text>
</comment>
<evidence type="ECO:0000256" key="2">
    <source>
        <dbReference type="ARBA" id="ARBA00005205"/>
    </source>
</evidence>
<name>A7SQR3_NEMVE</name>
<proteinExistence type="inferred from homology"/>
<dbReference type="InterPro" id="IPR028939">
    <property type="entry name" value="P5C_Rdtase_cat_N"/>
</dbReference>
<keyword evidence="8" id="KW-0641">Proline biosynthesis</keyword>
<keyword evidence="17" id="KW-1185">Reference proteome</keyword>
<dbReference type="OrthoDB" id="10263291at2759"/>
<dbReference type="InterPro" id="IPR029036">
    <property type="entry name" value="P5CR_dimer"/>
</dbReference>
<evidence type="ECO:0000256" key="9">
    <source>
        <dbReference type="ARBA" id="ARBA00022857"/>
    </source>
</evidence>
<dbReference type="GO" id="GO:0005737">
    <property type="term" value="C:cytoplasm"/>
    <property type="evidence" value="ECO:0007669"/>
    <property type="project" value="UniProtKB-SubCell"/>
</dbReference>
<dbReference type="Gene3D" id="3.40.50.720">
    <property type="entry name" value="NAD(P)-binding Rossmann-like Domain"/>
    <property type="match status" value="1"/>
</dbReference>
<keyword evidence="10" id="KW-0560">Oxidoreductase</keyword>
<dbReference type="GO" id="GO:0004735">
    <property type="term" value="F:pyrroline-5-carboxylate reductase activity"/>
    <property type="evidence" value="ECO:0000318"/>
    <property type="project" value="GO_Central"/>
</dbReference>
<feature type="binding site" evidence="13">
    <location>
        <position position="34"/>
    </location>
    <ligand>
        <name>NADP(+)</name>
        <dbReference type="ChEBI" id="CHEBI:58349"/>
    </ligand>
</feature>
<dbReference type="SUPFAM" id="SSF51735">
    <property type="entry name" value="NAD(P)-binding Rossmann-fold domains"/>
    <property type="match status" value="1"/>
</dbReference>
<evidence type="ECO:0000256" key="12">
    <source>
        <dbReference type="ARBA" id="ARBA00052690"/>
    </source>
</evidence>
<dbReference type="Gene3D" id="1.10.3730.10">
    <property type="entry name" value="ProC C-terminal domain-like"/>
    <property type="match status" value="1"/>
</dbReference>
<evidence type="ECO:0000256" key="1">
    <source>
        <dbReference type="ARBA" id="ARBA00004496"/>
    </source>
</evidence>
<dbReference type="FunFam" id="3.40.50.720:FF:000190">
    <property type="entry name" value="Pyrroline-5-carboxylate reductase"/>
    <property type="match status" value="1"/>
</dbReference>
<dbReference type="OMA" id="VWAVKPQ"/>
<dbReference type="EMBL" id="DS469749">
    <property type="protein sequence ID" value="EDO33973.1"/>
    <property type="molecule type" value="Genomic_DNA"/>
</dbReference>
<comment type="subcellular location">
    <subcellularLocation>
        <location evidence="1">Cytoplasm</location>
    </subcellularLocation>
</comment>
<evidence type="ECO:0000313" key="17">
    <source>
        <dbReference type="Proteomes" id="UP000001593"/>
    </source>
</evidence>
<evidence type="ECO:0000256" key="8">
    <source>
        <dbReference type="ARBA" id="ARBA00022650"/>
    </source>
</evidence>
<keyword evidence="9 13" id="KW-0521">NADP</keyword>
<dbReference type="FunFam" id="1.10.3730.10:FF:000001">
    <property type="entry name" value="Pyrroline-5-carboxylate reductase"/>
    <property type="match status" value="1"/>
</dbReference>
<feature type="domain" description="Pyrroline-5-carboxylate reductase catalytic N-terminal" evidence="14">
    <location>
        <begin position="3"/>
        <end position="96"/>
    </location>
</feature>
<evidence type="ECO:0000256" key="3">
    <source>
        <dbReference type="ARBA" id="ARBA00005525"/>
    </source>
</evidence>
<dbReference type="HAMAP" id="MF_01925">
    <property type="entry name" value="P5C_reductase"/>
    <property type="match status" value="1"/>
</dbReference>
<dbReference type="Pfam" id="PF03807">
    <property type="entry name" value="F420_oxidored"/>
    <property type="match status" value="1"/>
</dbReference>
<feature type="domain" description="Pyrroline-5-carboxylate reductase dimerisation" evidence="15">
    <location>
        <begin position="159"/>
        <end position="263"/>
    </location>
</feature>
<evidence type="ECO:0000256" key="10">
    <source>
        <dbReference type="ARBA" id="ARBA00023002"/>
    </source>
</evidence>
<dbReference type="eggNOG" id="KOG3124">
    <property type="taxonomic scope" value="Eukaryota"/>
</dbReference>
<dbReference type="InParanoid" id="A7SQR3"/>
<gene>
    <name evidence="16" type="ORF">NEMVEDRAFT_v1g235823</name>
</gene>
<dbReference type="UniPathway" id="UPA00098">
    <property type="reaction ID" value="UER00361"/>
</dbReference>
<sequence>MSIGFLGAGKMAQAMARGLLASGTFTREQIIASSIDDITSKEMRGLGIHVTDNNCEAAGNKDIVIVAVKPNVVKDVLSEIAPVITPKNLVVSIAAGVSLKSMEKCLPHKSRVVRVMPNIPTLVRAGASAYALGHNAIGDDSETVKRLMSAVGYVEQVREKDVAAVTGLSGSGPAYCFMAIEALADGGVKAGLPRQVAINLAAHTLMGAAKLVLETGKHPGELKDSVCSPEGSTAYAIHSLERAGLRATLMDAVDAALRRTIELGKIDKL</sequence>
<comment type="catalytic activity">
    <reaction evidence="11">
        <text>L-proline + NAD(+) = (S)-1-pyrroline-5-carboxylate + NADH + 2 H(+)</text>
        <dbReference type="Rhea" id="RHEA:14105"/>
        <dbReference type="ChEBI" id="CHEBI:15378"/>
        <dbReference type="ChEBI" id="CHEBI:17388"/>
        <dbReference type="ChEBI" id="CHEBI:57540"/>
        <dbReference type="ChEBI" id="CHEBI:57945"/>
        <dbReference type="ChEBI" id="CHEBI:60039"/>
        <dbReference type="EC" id="1.5.1.2"/>
    </reaction>
</comment>
<dbReference type="PIRSF" id="PIRSF000193">
    <property type="entry name" value="Pyrrol-5-carb_rd"/>
    <property type="match status" value="1"/>
</dbReference>
<evidence type="ECO:0000313" key="16">
    <source>
        <dbReference type="EMBL" id="EDO33973.1"/>
    </source>
</evidence>
<evidence type="ECO:0000256" key="6">
    <source>
        <dbReference type="ARBA" id="ARBA00022490"/>
    </source>
</evidence>
<comment type="similarity">
    <text evidence="3">Belongs to the pyrroline-5-carboxylate reductase family.</text>
</comment>
<protein>
    <recommendedName>
        <fullName evidence="5">Pyrroline-5-carboxylate reductase</fullName>
        <ecNumber evidence="4">1.5.1.2</ecNumber>
    </recommendedName>
</protein>
<evidence type="ECO:0000259" key="15">
    <source>
        <dbReference type="Pfam" id="PF14748"/>
    </source>
</evidence>
<dbReference type="HOGENOM" id="CLU_042344_3_0_1"/>
<evidence type="ECO:0000256" key="4">
    <source>
        <dbReference type="ARBA" id="ARBA00012855"/>
    </source>
</evidence>
<evidence type="ECO:0000259" key="14">
    <source>
        <dbReference type="Pfam" id="PF03807"/>
    </source>
</evidence>
<evidence type="ECO:0000256" key="13">
    <source>
        <dbReference type="PIRSR" id="PIRSR000193-1"/>
    </source>
</evidence>
<evidence type="ECO:0000256" key="5">
    <source>
        <dbReference type="ARBA" id="ARBA00021413"/>
    </source>
</evidence>
<dbReference type="Proteomes" id="UP000001593">
    <property type="component" value="Unassembled WGS sequence"/>
</dbReference>
<keyword evidence="7" id="KW-0028">Amino-acid biosynthesis</keyword>
<dbReference type="GO" id="GO:0055129">
    <property type="term" value="P:L-proline biosynthetic process"/>
    <property type="evidence" value="ECO:0000318"/>
    <property type="project" value="GO_Central"/>
</dbReference>
<evidence type="ECO:0000256" key="11">
    <source>
        <dbReference type="ARBA" id="ARBA00050547"/>
    </source>
</evidence>
<organism evidence="16 17">
    <name type="scientific">Nematostella vectensis</name>
    <name type="common">Starlet sea anemone</name>
    <dbReference type="NCBI Taxonomy" id="45351"/>
    <lineage>
        <taxon>Eukaryota</taxon>
        <taxon>Metazoa</taxon>
        <taxon>Cnidaria</taxon>
        <taxon>Anthozoa</taxon>
        <taxon>Hexacorallia</taxon>
        <taxon>Actiniaria</taxon>
        <taxon>Edwardsiidae</taxon>
        <taxon>Nematostella</taxon>
    </lineage>
</organism>